<dbReference type="Proteomes" id="UP001381693">
    <property type="component" value="Unassembled WGS sequence"/>
</dbReference>
<sequence length="82" mass="9549">MQGCERPWYSPISRRDCCMETAIACNMRYNSMKASNFYPTKRGLLLDQTMVFIAQMHKGSMVVVYSQNTWALRPKFNSSTLR</sequence>
<organism evidence="1 2">
    <name type="scientific">Halocaridina rubra</name>
    <name type="common">Hawaiian red shrimp</name>
    <dbReference type="NCBI Taxonomy" id="373956"/>
    <lineage>
        <taxon>Eukaryota</taxon>
        <taxon>Metazoa</taxon>
        <taxon>Ecdysozoa</taxon>
        <taxon>Arthropoda</taxon>
        <taxon>Crustacea</taxon>
        <taxon>Multicrustacea</taxon>
        <taxon>Malacostraca</taxon>
        <taxon>Eumalacostraca</taxon>
        <taxon>Eucarida</taxon>
        <taxon>Decapoda</taxon>
        <taxon>Pleocyemata</taxon>
        <taxon>Caridea</taxon>
        <taxon>Atyoidea</taxon>
        <taxon>Atyidae</taxon>
        <taxon>Halocaridina</taxon>
    </lineage>
</organism>
<keyword evidence="2" id="KW-1185">Reference proteome</keyword>
<reference evidence="1 2" key="1">
    <citation type="submission" date="2023-11" db="EMBL/GenBank/DDBJ databases">
        <title>Halocaridina rubra genome assembly.</title>
        <authorList>
            <person name="Smith C."/>
        </authorList>
    </citation>
    <scope>NUCLEOTIDE SEQUENCE [LARGE SCALE GENOMIC DNA]</scope>
    <source>
        <strain evidence="1">EP-1</strain>
        <tissue evidence="1">Whole</tissue>
    </source>
</reference>
<accession>A0AAN8ZTJ6</accession>
<comment type="caution">
    <text evidence="1">The sequence shown here is derived from an EMBL/GenBank/DDBJ whole genome shotgun (WGS) entry which is preliminary data.</text>
</comment>
<evidence type="ECO:0000313" key="2">
    <source>
        <dbReference type="Proteomes" id="UP001381693"/>
    </source>
</evidence>
<name>A0AAN8ZTJ6_HALRR</name>
<dbReference type="AlphaFoldDB" id="A0AAN8ZTJ6"/>
<gene>
    <name evidence="1" type="ORF">SK128_000801</name>
</gene>
<protein>
    <submittedName>
        <fullName evidence="1">Uncharacterized protein</fullName>
    </submittedName>
</protein>
<dbReference type="EMBL" id="JAXCGZ010022811">
    <property type="protein sequence ID" value="KAK7023478.1"/>
    <property type="molecule type" value="Genomic_DNA"/>
</dbReference>
<evidence type="ECO:0000313" key="1">
    <source>
        <dbReference type="EMBL" id="KAK7023478.1"/>
    </source>
</evidence>
<proteinExistence type="predicted"/>